<organism evidence="13 14">
    <name type="scientific">Methylocystis bryophila</name>
    <dbReference type="NCBI Taxonomy" id="655015"/>
    <lineage>
        <taxon>Bacteria</taxon>
        <taxon>Pseudomonadati</taxon>
        <taxon>Pseudomonadota</taxon>
        <taxon>Alphaproteobacteria</taxon>
        <taxon>Hyphomicrobiales</taxon>
        <taxon>Methylocystaceae</taxon>
        <taxon>Methylocystis</taxon>
    </lineage>
</organism>
<dbReference type="Gene3D" id="1.10.287.130">
    <property type="match status" value="1"/>
</dbReference>
<dbReference type="InterPro" id="IPR003661">
    <property type="entry name" value="HisK_dim/P_dom"/>
</dbReference>
<evidence type="ECO:0000256" key="9">
    <source>
        <dbReference type="ARBA" id="ARBA00023012"/>
    </source>
</evidence>
<dbReference type="OrthoDB" id="9809329at2"/>
<feature type="transmembrane region" description="Helical" evidence="11">
    <location>
        <begin position="12"/>
        <end position="36"/>
    </location>
</feature>
<evidence type="ECO:0000256" key="11">
    <source>
        <dbReference type="SAM" id="Phobius"/>
    </source>
</evidence>
<dbReference type="Proteomes" id="UP000193978">
    <property type="component" value="Chromosome"/>
</dbReference>
<comment type="catalytic activity">
    <reaction evidence="1">
        <text>ATP + protein L-histidine = ADP + protein N-phospho-L-histidine.</text>
        <dbReference type="EC" id="2.7.13.3"/>
    </reaction>
</comment>
<accession>A0A1W6MU54</accession>
<dbReference type="CDD" id="cd00082">
    <property type="entry name" value="HisKA"/>
    <property type="match status" value="1"/>
</dbReference>
<reference evidence="13 14" key="1">
    <citation type="submission" date="2017-02" db="EMBL/GenBank/DDBJ databases">
        <authorList>
            <person name="Peterson S.W."/>
        </authorList>
    </citation>
    <scope>NUCLEOTIDE SEQUENCE [LARGE SCALE GENOMIC DNA]</scope>
    <source>
        <strain evidence="13 14">S285</strain>
    </source>
</reference>
<evidence type="ECO:0000256" key="3">
    <source>
        <dbReference type="ARBA" id="ARBA00012438"/>
    </source>
</evidence>
<keyword evidence="7 13" id="KW-0418">Kinase</keyword>
<feature type="domain" description="Histidine kinase" evidence="12">
    <location>
        <begin position="256"/>
        <end position="456"/>
    </location>
</feature>
<dbReference type="PANTHER" id="PTHR45436">
    <property type="entry name" value="SENSOR HISTIDINE KINASE YKOH"/>
    <property type="match status" value="1"/>
</dbReference>
<evidence type="ECO:0000256" key="10">
    <source>
        <dbReference type="ARBA" id="ARBA00023136"/>
    </source>
</evidence>
<dbReference type="GO" id="GO:0005886">
    <property type="term" value="C:plasma membrane"/>
    <property type="evidence" value="ECO:0007669"/>
    <property type="project" value="TreeGrafter"/>
</dbReference>
<dbReference type="SUPFAM" id="SSF47384">
    <property type="entry name" value="Homodimeric domain of signal transducing histidine kinase"/>
    <property type="match status" value="1"/>
</dbReference>
<dbReference type="Pfam" id="PF02518">
    <property type="entry name" value="HATPase_c"/>
    <property type="match status" value="1"/>
</dbReference>
<evidence type="ECO:0000259" key="12">
    <source>
        <dbReference type="PROSITE" id="PS50109"/>
    </source>
</evidence>
<dbReference type="InterPro" id="IPR036890">
    <property type="entry name" value="HATPase_C_sf"/>
</dbReference>
<evidence type="ECO:0000256" key="1">
    <source>
        <dbReference type="ARBA" id="ARBA00000085"/>
    </source>
</evidence>
<evidence type="ECO:0000256" key="7">
    <source>
        <dbReference type="ARBA" id="ARBA00022777"/>
    </source>
</evidence>
<dbReference type="PRINTS" id="PR00344">
    <property type="entry name" value="BCTRLSENSOR"/>
</dbReference>
<dbReference type="InterPro" id="IPR004358">
    <property type="entry name" value="Sig_transdc_His_kin-like_C"/>
</dbReference>
<dbReference type="SUPFAM" id="SSF55874">
    <property type="entry name" value="ATPase domain of HSP90 chaperone/DNA topoisomerase II/histidine kinase"/>
    <property type="match status" value="1"/>
</dbReference>
<dbReference type="Pfam" id="PF00512">
    <property type="entry name" value="HisKA"/>
    <property type="match status" value="1"/>
</dbReference>
<evidence type="ECO:0000256" key="4">
    <source>
        <dbReference type="ARBA" id="ARBA00022553"/>
    </source>
</evidence>
<dbReference type="SMART" id="SM00387">
    <property type="entry name" value="HATPase_c"/>
    <property type="match status" value="1"/>
</dbReference>
<protein>
    <recommendedName>
        <fullName evidence="3">histidine kinase</fullName>
        <ecNumber evidence="3">2.7.13.3</ecNumber>
    </recommendedName>
</protein>
<dbReference type="RefSeq" id="WP_085771221.1">
    <property type="nucleotide sequence ID" value="NZ_AP027149.1"/>
</dbReference>
<gene>
    <name evidence="13" type="ORF">B1812_08625</name>
</gene>
<evidence type="ECO:0000256" key="5">
    <source>
        <dbReference type="ARBA" id="ARBA00022679"/>
    </source>
</evidence>
<dbReference type="InterPro" id="IPR050428">
    <property type="entry name" value="TCS_sensor_his_kinase"/>
</dbReference>
<dbReference type="AlphaFoldDB" id="A0A1W6MU54"/>
<evidence type="ECO:0000256" key="6">
    <source>
        <dbReference type="ARBA" id="ARBA00022692"/>
    </source>
</evidence>
<dbReference type="Gene3D" id="3.30.565.10">
    <property type="entry name" value="Histidine kinase-like ATPase, C-terminal domain"/>
    <property type="match status" value="1"/>
</dbReference>
<dbReference type="PROSITE" id="PS50109">
    <property type="entry name" value="HIS_KIN"/>
    <property type="match status" value="1"/>
</dbReference>
<dbReference type="KEGG" id="mbry:B1812_08625"/>
<evidence type="ECO:0000256" key="2">
    <source>
        <dbReference type="ARBA" id="ARBA00004141"/>
    </source>
</evidence>
<evidence type="ECO:0000256" key="8">
    <source>
        <dbReference type="ARBA" id="ARBA00022989"/>
    </source>
</evidence>
<dbReference type="STRING" id="655015.B1812_08625"/>
<keyword evidence="9" id="KW-0902">Two-component regulatory system</keyword>
<keyword evidence="8 11" id="KW-1133">Transmembrane helix</keyword>
<keyword evidence="6 11" id="KW-0812">Transmembrane</keyword>
<dbReference type="EMBL" id="CP019948">
    <property type="protein sequence ID" value="ARN81134.1"/>
    <property type="molecule type" value="Genomic_DNA"/>
</dbReference>
<evidence type="ECO:0000313" key="14">
    <source>
        <dbReference type="Proteomes" id="UP000193978"/>
    </source>
</evidence>
<comment type="subcellular location">
    <subcellularLocation>
        <location evidence="2">Membrane</location>
        <topology evidence="2">Multi-pass membrane protein</topology>
    </subcellularLocation>
</comment>
<evidence type="ECO:0000313" key="13">
    <source>
        <dbReference type="EMBL" id="ARN81134.1"/>
    </source>
</evidence>
<name>A0A1W6MU54_9HYPH</name>
<dbReference type="InterPro" id="IPR005467">
    <property type="entry name" value="His_kinase_dom"/>
</dbReference>
<keyword evidence="4" id="KW-0597">Phosphoprotein</keyword>
<sequence length="456" mass="50409">MPRGLSLARRVVFYLVLAQLFAFLVGALVTAGLNFLQVAYFGWSLDELAFDRTSALVSASLVRGDDSELRVLPNEELRRETSRAPRLQFAVFARDRKPLQGSSPELAELLAKAGLISISSIHSHFVLPGDDQMTPLGHLELVRTPFGRLQIATYRQKFRWDDIVFGFIADEFKWNIAYLFSVIVISTGTAWFAVRRGLEPLRATARQMETLDFDSLSDGVVAADAPSEIQPFVEAINALLARLDASARRMRRYTANAAHELRTPLAILRARLQNPLEPGFRREMERDASQLQAIVDQILIEARLCEKQVCANEDIDLNELAWSVVAGRTPLAIKCGRNLEFEGAPTKAQAKGNRRAIESVLANIIDNALRAEPEGGTILTRVTMGPVVEVVDHGEGVAAADREIIFEPFWRKSEASSGAGLGLAIAKELMERLGGRVWVEETPGGGATFKLRFAQE</sequence>
<dbReference type="SMART" id="SM00388">
    <property type="entry name" value="HisKA"/>
    <property type="match status" value="1"/>
</dbReference>
<dbReference type="GO" id="GO:0000155">
    <property type="term" value="F:phosphorelay sensor kinase activity"/>
    <property type="evidence" value="ECO:0007669"/>
    <property type="project" value="InterPro"/>
</dbReference>
<dbReference type="InterPro" id="IPR003594">
    <property type="entry name" value="HATPase_dom"/>
</dbReference>
<keyword evidence="14" id="KW-1185">Reference proteome</keyword>
<dbReference type="EC" id="2.7.13.3" evidence="3"/>
<proteinExistence type="predicted"/>
<dbReference type="PANTHER" id="PTHR45436:SF15">
    <property type="entry name" value="SENSOR HISTIDINE KINASE CUSS"/>
    <property type="match status" value="1"/>
</dbReference>
<keyword evidence="5" id="KW-0808">Transferase</keyword>
<dbReference type="InterPro" id="IPR036097">
    <property type="entry name" value="HisK_dim/P_sf"/>
</dbReference>
<keyword evidence="10 11" id="KW-0472">Membrane</keyword>